<gene>
    <name evidence="1" type="ORF">DIT68_01795</name>
</gene>
<accession>A0A2U2XGU1</accession>
<dbReference type="SUPFAM" id="SSF56935">
    <property type="entry name" value="Porins"/>
    <property type="match status" value="1"/>
</dbReference>
<dbReference type="Gene3D" id="2.40.160.60">
    <property type="entry name" value="Outer membrane protein transport protein (OMPP1/FadL/TodX)"/>
    <property type="match status" value="1"/>
</dbReference>
<protein>
    <recommendedName>
        <fullName evidence="3">PorV/PorQ family protein</fullName>
    </recommendedName>
</protein>
<reference evidence="1 2" key="2">
    <citation type="submission" date="2018-05" db="EMBL/GenBank/DDBJ databases">
        <authorList>
            <person name="Lanie J.A."/>
            <person name="Ng W.-L."/>
            <person name="Kazmierczak K.M."/>
            <person name="Andrzejewski T.M."/>
            <person name="Davidsen T.M."/>
            <person name="Wayne K.J."/>
            <person name="Tettelin H."/>
            <person name="Glass J.I."/>
            <person name="Rusch D."/>
            <person name="Podicherti R."/>
            <person name="Tsui H.-C.T."/>
            <person name="Winkler M.E."/>
        </authorList>
    </citation>
    <scope>NUCLEOTIDE SEQUENCE [LARGE SCALE GENOMIC DNA]</scope>
    <source>
        <strain evidence="1 2">C305</strain>
    </source>
</reference>
<sequence length="302" mass="33538">MSILFRKINANKKFRFSILQLLIHKIHGMKTLLTGGFTLLFAFAINAQGWLSQGARSGAMANNGVTFIDAFAYHHNPGALGFMDEGSAGISYESRYALKELQTQSFAVAVPLKVGVISTGGQFYGYDTYRTTRAGLGYSMKLSEKISAGVQFNYLGTRLDPAYGVKHGVSAEFGALAKLNDKINLGFSVVNLGRTRIADYKDDRYGTLIRLGLSYQLIEGLLMVAEIEQEINFDTRLRAGIEYHPIDLLYIRAGVQGSPMDFAFGFGLKYERMKLDFSSQYNQVLGWTPAASFIVDFYKPKK</sequence>
<name>A0A2U2XGU1_9FLAO</name>
<dbReference type="AlphaFoldDB" id="A0A2U2XGU1"/>
<evidence type="ECO:0008006" key="3">
    <source>
        <dbReference type="Google" id="ProtNLM"/>
    </source>
</evidence>
<evidence type="ECO:0000313" key="1">
    <source>
        <dbReference type="EMBL" id="PWH87016.1"/>
    </source>
</evidence>
<organism evidence="1 2">
    <name type="scientific">Brumimicrobium oceani</name>
    <dbReference type="NCBI Taxonomy" id="2100725"/>
    <lineage>
        <taxon>Bacteria</taxon>
        <taxon>Pseudomonadati</taxon>
        <taxon>Bacteroidota</taxon>
        <taxon>Flavobacteriia</taxon>
        <taxon>Flavobacteriales</taxon>
        <taxon>Crocinitomicaceae</taxon>
        <taxon>Brumimicrobium</taxon>
    </lineage>
</organism>
<keyword evidence="2" id="KW-1185">Reference proteome</keyword>
<reference evidence="1 2" key="1">
    <citation type="submission" date="2018-05" db="EMBL/GenBank/DDBJ databases">
        <title>Brumimicrobium oceani sp. nov., isolated from coastal sediment.</title>
        <authorList>
            <person name="Kou Y."/>
        </authorList>
    </citation>
    <scope>NUCLEOTIDE SEQUENCE [LARGE SCALE GENOMIC DNA]</scope>
    <source>
        <strain evidence="1 2">C305</strain>
    </source>
</reference>
<proteinExistence type="predicted"/>
<dbReference type="Proteomes" id="UP000245370">
    <property type="component" value="Unassembled WGS sequence"/>
</dbReference>
<comment type="caution">
    <text evidence="1">The sequence shown here is derived from an EMBL/GenBank/DDBJ whole genome shotgun (WGS) entry which is preliminary data.</text>
</comment>
<evidence type="ECO:0000313" key="2">
    <source>
        <dbReference type="Proteomes" id="UP000245370"/>
    </source>
</evidence>
<dbReference type="EMBL" id="QFRJ01000001">
    <property type="protein sequence ID" value="PWH87016.1"/>
    <property type="molecule type" value="Genomic_DNA"/>
</dbReference>